<keyword evidence="2" id="KW-0732">Signal</keyword>
<dbReference type="EMBL" id="CP032427">
    <property type="protein sequence ID" value="AYC38288.1"/>
    <property type="molecule type" value="Genomic_DNA"/>
</dbReference>
<name>A0AAI8KZK5_9ACTN</name>
<dbReference type="RefSeq" id="WP_246091028.1">
    <property type="nucleotide sequence ID" value="NZ_CP032427.1"/>
</dbReference>
<evidence type="ECO:0000256" key="1">
    <source>
        <dbReference type="SAM" id="MobiDB-lite"/>
    </source>
</evidence>
<dbReference type="AlphaFoldDB" id="A0AAI8KZK5"/>
<gene>
    <name evidence="3" type="ORF">DWG14_02517</name>
</gene>
<dbReference type="PROSITE" id="PS51257">
    <property type="entry name" value="PROKAR_LIPOPROTEIN"/>
    <property type="match status" value="1"/>
</dbReference>
<dbReference type="GeneID" id="91281455"/>
<accession>A0AAI8KZK5</accession>
<protein>
    <recommendedName>
        <fullName evidence="5">Lipoprotein</fullName>
    </recommendedName>
</protein>
<organism evidence="3 4">
    <name type="scientific">Streptomyces griseorubiginosus</name>
    <dbReference type="NCBI Taxonomy" id="67304"/>
    <lineage>
        <taxon>Bacteria</taxon>
        <taxon>Bacillati</taxon>
        <taxon>Actinomycetota</taxon>
        <taxon>Actinomycetes</taxon>
        <taxon>Kitasatosporales</taxon>
        <taxon>Streptomycetaceae</taxon>
        <taxon>Streptomyces</taxon>
    </lineage>
</organism>
<evidence type="ECO:0008006" key="5">
    <source>
        <dbReference type="Google" id="ProtNLM"/>
    </source>
</evidence>
<sequence length="306" mass="33305">MRRSAIPVLLLTLLVGCAPHEPSAGDASSTFPSAPQSTPSPSPSPSSPASESYTFRLPLAVYSYSDADYEVIRSAEQVLARDCMRGFGLSYRPARNPAPAEAQDRRYGLTDRASAERYGYRMPPQPETPKAKLTEDQMKVLYGNRSAPAAGVKNSDLRYRGKKVPDEGCLGAAVLGFRKPYEDEAGAEVASRIATASYENSQKVPEVRAVFGKWSSCMKQKGYDYASPLEAMAAPAFVRGKVSAVEKDTAEADVSCKERTRLAEVWFAAESSIQKDMIKAEAEALRRLGELHEKKLRAARKILAGA</sequence>
<proteinExistence type="predicted"/>
<evidence type="ECO:0000313" key="3">
    <source>
        <dbReference type="EMBL" id="AYC38288.1"/>
    </source>
</evidence>
<reference evidence="3 4" key="1">
    <citation type="submission" date="2018-09" db="EMBL/GenBank/DDBJ databases">
        <title>Production of Trimethoprim by Streptomyces sp. 3E-1.</title>
        <authorList>
            <person name="Kang H.J."/>
            <person name="Kim S.B."/>
        </authorList>
    </citation>
    <scope>NUCLEOTIDE SEQUENCE [LARGE SCALE GENOMIC DNA]</scope>
    <source>
        <strain evidence="3 4">3E-1</strain>
    </source>
</reference>
<evidence type="ECO:0000256" key="2">
    <source>
        <dbReference type="SAM" id="SignalP"/>
    </source>
</evidence>
<feature type="signal peptide" evidence="2">
    <location>
        <begin position="1"/>
        <end position="24"/>
    </location>
</feature>
<feature type="chain" id="PRO_5042585827" description="Lipoprotein" evidence="2">
    <location>
        <begin position="25"/>
        <end position="306"/>
    </location>
</feature>
<dbReference type="KEGG" id="sge:DWG14_02517"/>
<dbReference type="Proteomes" id="UP000265765">
    <property type="component" value="Chromosome"/>
</dbReference>
<feature type="compositionally biased region" description="Low complexity" evidence="1">
    <location>
        <begin position="27"/>
        <end position="37"/>
    </location>
</feature>
<evidence type="ECO:0000313" key="4">
    <source>
        <dbReference type="Proteomes" id="UP000265765"/>
    </source>
</evidence>
<feature type="region of interest" description="Disordered" evidence="1">
    <location>
        <begin position="22"/>
        <end position="50"/>
    </location>
</feature>